<gene>
    <name evidence="2" type="ORF">A2131_02230</name>
</gene>
<evidence type="ECO:0000313" key="3">
    <source>
        <dbReference type="Proteomes" id="UP000177392"/>
    </source>
</evidence>
<organism evidence="2 3">
    <name type="scientific">Candidatus Sungbacteria bacterium GWC2_49_10</name>
    <dbReference type="NCBI Taxonomy" id="1802263"/>
    <lineage>
        <taxon>Bacteria</taxon>
        <taxon>Candidatus Sungiibacteriota</taxon>
    </lineage>
</organism>
<dbReference type="InterPro" id="IPR029063">
    <property type="entry name" value="SAM-dependent_MTases_sf"/>
</dbReference>
<accession>A0A1G2K238</accession>
<name>A0A1G2K238_9BACT</name>
<dbReference type="InterPro" id="IPR013691">
    <property type="entry name" value="MeTrfase_14"/>
</dbReference>
<feature type="non-terminal residue" evidence="2">
    <location>
        <position position="1"/>
    </location>
</feature>
<dbReference type="CDD" id="cd02440">
    <property type="entry name" value="AdoMet_MTases"/>
    <property type="match status" value="1"/>
</dbReference>
<dbReference type="SUPFAM" id="SSF53335">
    <property type="entry name" value="S-adenosyl-L-methionine-dependent methyltransferases"/>
    <property type="match status" value="1"/>
</dbReference>
<proteinExistence type="predicted"/>
<dbReference type="Gene3D" id="3.40.50.150">
    <property type="entry name" value="Vaccinia Virus protein VP39"/>
    <property type="match status" value="1"/>
</dbReference>
<dbReference type="Gene3D" id="3.40.50.720">
    <property type="entry name" value="NAD(P)-binding Rossmann-like Domain"/>
    <property type="match status" value="1"/>
</dbReference>
<dbReference type="EMBL" id="MHQB01000036">
    <property type="protein sequence ID" value="OGZ93472.1"/>
    <property type="molecule type" value="Genomic_DNA"/>
</dbReference>
<dbReference type="Proteomes" id="UP000177392">
    <property type="component" value="Unassembled WGS sequence"/>
</dbReference>
<dbReference type="AlphaFoldDB" id="A0A1G2K238"/>
<comment type="caution">
    <text evidence="2">The sequence shown here is derived from an EMBL/GenBank/DDBJ whole genome shotgun (WGS) entry which is preliminary data.</text>
</comment>
<protein>
    <recommendedName>
        <fullName evidence="1">C-methyltransferase domain-containing protein</fullName>
    </recommendedName>
</protein>
<sequence>FLDIGANDGTLLSFVPSSSLRVGVEPAQNLIPELKRYADVIYGVAWEDVHILPENRKAKIITAISMFYDSEDPNRFMQNVKRHLAPDGVFIAQMMTLRPMLEHNDVSNICHEHLEYYSYRALRHLFERNGLEIFRVTENNINGGSYRLFSRHLASGSIQYPEDVGEEEFIRFRNAIEKNRDDTIAFMRSEIARGKIIYGYGASTKGNTILQWSKIDSSLLAGIAEKHPEKIGKFTVGTNIPIVSELSARAKADYFYILPWGFTNAFLEKEKEWRLKGGKFIVSIPEFRVL</sequence>
<evidence type="ECO:0000313" key="2">
    <source>
        <dbReference type="EMBL" id="OGZ93472.1"/>
    </source>
</evidence>
<dbReference type="Pfam" id="PF08484">
    <property type="entry name" value="Methyltransf_14"/>
    <property type="match status" value="1"/>
</dbReference>
<dbReference type="Pfam" id="PF13489">
    <property type="entry name" value="Methyltransf_23"/>
    <property type="match status" value="1"/>
</dbReference>
<feature type="domain" description="C-methyltransferase" evidence="1">
    <location>
        <begin position="167"/>
        <end position="285"/>
    </location>
</feature>
<evidence type="ECO:0000259" key="1">
    <source>
        <dbReference type="Pfam" id="PF08484"/>
    </source>
</evidence>
<reference evidence="2 3" key="1">
    <citation type="journal article" date="2016" name="Nat. Commun.">
        <title>Thousands of microbial genomes shed light on interconnected biogeochemical processes in an aquifer system.</title>
        <authorList>
            <person name="Anantharaman K."/>
            <person name="Brown C.T."/>
            <person name="Hug L.A."/>
            <person name="Sharon I."/>
            <person name="Castelle C.J."/>
            <person name="Probst A.J."/>
            <person name="Thomas B.C."/>
            <person name="Singh A."/>
            <person name="Wilkins M.J."/>
            <person name="Karaoz U."/>
            <person name="Brodie E.L."/>
            <person name="Williams K.H."/>
            <person name="Hubbard S.S."/>
            <person name="Banfield J.F."/>
        </authorList>
    </citation>
    <scope>NUCLEOTIDE SEQUENCE [LARGE SCALE GENOMIC DNA]</scope>
</reference>